<feature type="compositionally biased region" description="Basic and acidic residues" evidence="1">
    <location>
        <begin position="28"/>
        <end position="38"/>
    </location>
</feature>
<comment type="caution">
    <text evidence="2">The sequence shown here is derived from an EMBL/GenBank/DDBJ whole genome shotgun (WGS) entry which is preliminary data.</text>
</comment>
<gene>
    <name evidence="2" type="ORF">DHEL01_v212466</name>
</gene>
<protein>
    <submittedName>
        <fullName evidence="2">Uncharacterized protein</fullName>
    </submittedName>
</protein>
<organism evidence="2 3">
    <name type="scientific">Diaporthe helianthi</name>
    <dbReference type="NCBI Taxonomy" id="158607"/>
    <lineage>
        <taxon>Eukaryota</taxon>
        <taxon>Fungi</taxon>
        <taxon>Dikarya</taxon>
        <taxon>Ascomycota</taxon>
        <taxon>Pezizomycotina</taxon>
        <taxon>Sordariomycetes</taxon>
        <taxon>Sordariomycetidae</taxon>
        <taxon>Diaporthales</taxon>
        <taxon>Diaporthaceae</taxon>
        <taxon>Diaporthe</taxon>
    </lineage>
</organism>
<evidence type="ECO:0000313" key="3">
    <source>
        <dbReference type="Proteomes" id="UP000094444"/>
    </source>
</evidence>
<dbReference type="InParanoid" id="A0A2P5HFV8"/>
<name>A0A2P5HFV8_DIAHE</name>
<evidence type="ECO:0000256" key="1">
    <source>
        <dbReference type="SAM" id="MobiDB-lite"/>
    </source>
</evidence>
<sequence>MGLWRRMRNKLKNRSSKKSARPMRYARAGHENPFDDVPRVSTTSSPPRTPPKQALFDEDTMSLFRPSMISYYSRIFGFAGVVPSYVASL</sequence>
<dbReference type="OrthoDB" id="5198101at2759"/>
<keyword evidence="3" id="KW-1185">Reference proteome</keyword>
<feature type="compositionally biased region" description="Basic residues" evidence="1">
    <location>
        <begin position="1"/>
        <end position="21"/>
    </location>
</feature>
<proteinExistence type="predicted"/>
<accession>A0A2P5HFV8</accession>
<evidence type="ECO:0000313" key="2">
    <source>
        <dbReference type="EMBL" id="POS69140.1"/>
    </source>
</evidence>
<dbReference type="EMBL" id="MAVT02002618">
    <property type="protein sequence ID" value="POS69140.1"/>
    <property type="molecule type" value="Genomic_DNA"/>
</dbReference>
<feature type="region of interest" description="Disordered" evidence="1">
    <location>
        <begin position="1"/>
        <end position="54"/>
    </location>
</feature>
<dbReference type="Proteomes" id="UP000094444">
    <property type="component" value="Unassembled WGS sequence"/>
</dbReference>
<dbReference type="AlphaFoldDB" id="A0A2P5HFV8"/>
<reference evidence="2" key="1">
    <citation type="submission" date="2017-09" db="EMBL/GenBank/DDBJ databases">
        <title>Polyketide synthases of a Diaporthe helianthi virulent isolate.</title>
        <authorList>
            <person name="Baroncelli R."/>
        </authorList>
    </citation>
    <scope>NUCLEOTIDE SEQUENCE [LARGE SCALE GENOMIC DNA]</scope>
    <source>
        <strain evidence="2">7/96</strain>
    </source>
</reference>